<organism evidence="1 2">
    <name type="scientific">Candidatus Muproteobacteria bacterium RBG_16_62_13</name>
    <dbReference type="NCBI Taxonomy" id="1817756"/>
    <lineage>
        <taxon>Bacteria</taxon>
        <taxon>Pseudomonadati</taxon>
        <taxon>Pseudomonadota</taxon>
        <taxon>Candidatus Muproteobacteria</taxon>
    </lineage>
</organism>
<evidence type="ECO:0000313" key="2">
    <source>
        <dbReference type="Proteomes" id="UP000178379"/>
    </source>
</evidence>
<dbReference type="AlphaFoldDB" id="A0A1F6T1A6"/>
<name>A0A1F6T1A6_9PROT</name>
<dbReference type="Pfam" id="PF12974">
    <property type="entry name" value="Phosphonate-bd"/>
    <property type="match status" value="1"/>
</dbReference>
<evidence type="ECO:0000313" key="1">
    <source>
        <dbReference type="EMBL" id="OGI38952.1"/>
    </source>
</evidence>
<evidence type="ECO:0008006" key="3">
    <source>
        <dbReference type="Google" id="ProtNLM"/>
    </source>
</evidence>
<dbReference type="Gene3D" id="3.40.190.10">
    <property type="entry name" value="Periplasmic binding protein-like II"/>
    <property type="match status" value="2"/>
</dbReference>
<dbReference type="STRING" id="1817756.A2140_08310"/>
<protein>
    <recommendedName>
        <fullName evidence="3">Solute-binding protein family 3/N-terminal domain-containing protein</fullName>
    </recommendedName>
</protein>
<comment type="caution">
    <text evidence="1">The sequence shown here is derived from an EMBL/GenBank/DDBJ whole genome shotgun (WGS) entry which is preliminary data.</text>
</comment>
<dbReference type="EMBL" id="MFSQ01000107">
    <property type="protein sequence ID" value="OGI38952.1"/>
    <property type="molecule type" value="Genomic_DNA"/>
</dbReference>
<dbReference type="SUPFAM" id="SSF53850">
    <property type="entry name" value="Periplasmic binding protein-like II"/>
    <property type="match status" value="1"/>
</dbReference>
<sequence length="307" mass="34138">MLAARKSSISILLGLGLLVTLSVSSAAETRQQRKVAYAPPASTTPAIPGVRLGLDTTGTNALVFSAPPRGSREEETAAYQPIAELLSRTLKREVVYRHANNWLTYSKDMTQGRYDLVFDGPAFNGWRQERLNHVPLVKLPEPFVFVVITRAENHEIRDIADLAGRRICAHAPPNLDTLMLLSRFPHAARQPAIRVTEGWDRAFKRMMKGDCIATVVPIKNLEKNDREGKLARIVYRHTALPNQALSAGPRINATMRDRIQQALLSAEGRQATATLRAIYAGREFVPASAKEYAGLGAYLRDELYYSY</sequence>
<dbReference type="Proteomes" id="UP000178379">
    <property type="component" value="Unassembled WGS sequence"/>
</dbReference>
<accession>A0A1F6T1A6</accession>
<reference evidence="1 2" key="1">
    <citation type="journal article" date="2016" name="Nat. Commun.">
        <title>Thousands of microbial genomes shed light on interconnected biogeochemical processes in an aquifer system.</title>
        <authorList>
            <person name="Anantharaman K."/>
            <person name="Brown C.T."/>
            <person name="Hug L.A."/>
            <person name="Sharon I."/>
            <person name="Castelle C.J."/>
            <person name="Probst A.J."/>
            <person name="Thomas B.C."/>
            <person name="Singh A."/>
            <person name="Wilkins M.J."/>
            <person name="Karaoz U."/>
            <person name="Brodie E.L."/>
            <person name="Williams K.H."/>
            <person name="Hubbard S.S."/>
            <person name="Banfield J.F."/>
        </authorList>
    </citation>
    <scope>NUCLEOTIDE SEQUENCE [LARGE SCALE GENOMIC DNA]</scope>
</reference>
<gene>
    <name evidence="1" type="ORF">A2140_08310</name>
</gene>
<proteinExistence type="predicted"/>